<reference evidence="4 5" key="1">
    <citation type="journal article" date="2016" name="Proc. Natl. Acad. Sci. U.S.A.">
        <title>Comparative genomics of biotechnologically important yeasts.</title>
        <authorList>
            <person name="Riley R."/>
            <person name="Haridas S."/>
            <person name="Wolfe K.H."/>
            <person name="Lopes M.R."/>
            <person name="Hittinger C.T."/>
            <person name="Goeker M."/>
            <person name="Salamov A.A."/>
            <person name="Wisecaver J.H."/>
            <person name="Long T.M."/>
            <person name="Calvey C.H."/>
            <person name="Aerts A.L."/>
            <person name="Barry K.W."/>
            <person name="Choi C."/>
            <person name="Clum A."/>
            <person name="Coughlan A.Y."/>
            <person name="Deshpande S."/>
            <person name="Douglass A.P."/>
            <person name="Hanson S.J."/>
            <person name="Klenk H.-P."/>
            <person name="LaButti K.M."/>
            <person name="Lapidus A."/>
            <person name="Lindquist E.A."/>
            <person name="Lipzen A.M."/>
            <person name="Meier-Kolthoff J.P."/>
            <person name="Ohm R.A."/>
            <person name="Otillar R.P."/>
            <person name="Pangilinan J.L."/>
            <person name="Peng Y."/>
            <person name="Rokas A."/>
            <person name="Rosa C.A."/>
            <person name="Scheuner C."/>
            <person name="Sibirny A.A."/>
            <person name="Slot J.C."/>
            <person name="Stielow J.B."/>
            <person name="Sun H."/>
            <person name="Kurtzman C.P."/>
            <person name="Blackwell M."/>
            <person name="Grigoriev I.V."/>
            <person name="Jeffries T.W."/>
        </authorList>
    </citation>
    <scope>NUCLEOTIDE SEQUENCE [LARGE SCALE GENOMIC DNA]</scope>
    <source>
        <strain evidence="4 5">NRRL Y-2026</strain>
    </source>
</reference>
<dbReference type="GeneID" id="30178164"/>
<dbReference type="InterPro" id="IPR010920">
    <property type="entry name" value="LSM_dom_sf"/>
</dbReference>
<dbReference type="GO" id="GO:0003729">
    <property type="term" value="F:mRNA binding"/>
    <property type="evidence" value="ECO:0007669"/>
    <property type="project" value="EnsemblFungi"/>
</dbReference>
<organism evidence="4 5">
    <name type="scientific">Pichia membranifaciens NRRL Y-2026</name>
    <dbReference type="NCBI Taxonomy" id="763406"/>
    <lineage>
        <taxon>Eukaryota</taxon>
        <taxon>Fungi</taxon>
        <taxon>Dikarya</taxon>
        <taxon>Ascomycota</taxon>
        <taxon>Saccharomycotina</taxon>
        <taxon>Pichiomycetes</taxon>
        <taxon>Pichiales</taxon>
        <taxon>Pichiaceae</taxon>
        <taxon>Pichia</taxon>
    </lineage>
</organism>
<dbReference type="EMBL" id="KV454004">
    <property type="protein sequence ID" value="ODQ45875.1"/>
    <property type="molecule type" value="Genomic_DNA"/>
</dbReference>
<proteinExistence type="predicted"/>
<dbReference type="GO" id="GO:0000932">
    <property type="term" value="C:P-body"/>
    <property type="evidence" value="ECO:0007669"/>
    <property type="project" value="EnsemblFungi"/>
</dbReference>
<dbReference type="PANTHER" id="PTHR15588">
    <property type="entry name" value="LSM1"/>
    <property type="match status" value="1"/>
</dbReference>
<sequence>MSQEDIYLQSYPFTTAAAIIGFVDRKVNAVLIDGRAVMGVLRTFDQFGNLVIHDGIERIYCPETKQYAESTHPQIYVIRGENLLMLGDLDIDTEDTAIKGWERLDYVDTYNKRRKLIEEAKAKCTQETKKLGEVGAVVGGGFVYNLHGL</sequence>
<gene>
    <name evidence="4" type="ORF">PICMEDRAFT_17138</name>
</gene>
<dbReference type="RefSeq" id="XP_019016988.1">
    <property type="nucleotide sequence ID" value="XM_019161477.1"/>
</dbReference>
<dbReference type="GO" id="GO:0005634">
    <property type="term" value="C:nucleus"/>
    <property type="evidence" value="ECO:0007669"/>
    <property type="project" value="EnsemblFungi"/>
</dbReference>
<dbReference type="Proteomes" id="UP000094455">
    <property type="component" value="Unassembled WGS sequence"/>
</dbReference>
<keyword evidence="5" id="KW-1185">Reference proteome</keyword>
<evidence type="ECO:0000259" key="3">
    <source>
        <dbReference type="SMART" id="SM00651"/>
    </source>
</evidence>
<evidence type="ECO:0000313" key="5">
    <source>
        <dbReference type="Proteomes" id="UP000094455"/>
    </source>
</evidence>
<feature type="domain" description="Sm" evidence="3">
    <location>
        <begin position="17"/>
        <end position="88"/>
    </location>
</feature>
<dbReference type="GO" id="GO:0000290">
    <property type="term" value="P:deadenylation-dependent decapping of nuclear-transcribed mRNA"/>
    <property type="evidence" value="ECO:0007669"/>
    <property type="project" value="EnsemblFungi"/>
</dbReference>
<dbReference type="GO" id="GO:0003682">
    <property type="term" value="F:chromatin binding"/>
    <property type="evidence" value="ECO:0007669"/>
    <property type="project" value="EnsemblFungi"/>
</dbReference>
<evidence type="ECO:0000256" key="2">
    <source>
        <dbReference type="ARBA" id="ARBA00023274"/>
    </source>
</evidence>
<dbReference type="Pfam" id="PF01423">
    <property type="entry name" value="LSM"/>
    <property type="match status" value="1"/>
</dbReference>
<dbReference type="SUPFAM" id="SSF50182">
    <property type="entry name" value="Sm-like ribonucleoproteins"/>
    <property type="match status" value="1"/>
</dbReference>
<dbReference type="PANTHER" id="PTHR15588:SF8">
    <property type="entry name" value="U6 SNRNA-ASSOCIATED SM-LIKE PROTEIN LSM1"/>
    <property type="match status" value="1"/>
</dbReference>
<dbReference type="SMART" id="SM00651">
    <property type="entry name" value="Sm"/>
    <property type="match status" value="1"/>
</dbReference>
<evidence type="ECO:0000256" key="1">
    <source>
        <dbReference type="ARBA" id="ARBA00022884"/>
    </source>
</evidence>
<protein>
    <recommendedName>
        <fullName evidence="3">Sm domain-containing protein</fullName>
    </recommendedName>
</protein>
<dbReference type="InterPro" id="IPR044642">
    <property type="entry name" value="PTHR15588"/>
</dbReference>
<name>A0A1E3NI97_9ASCO</name>
<keyword evidence="1" id="KW-0694">RNA-binding</keyword>
<accession>A0A1E3NI97</accession>
<dbReference type="GO" id="GO:1990726">
    <property type="term" value="C:Lsm1-7-Pat1 complex"/>
    <property type="evidence" value="ECO:0007669"/>
    <property type="project" value="EnsemblFungi"/>
</dbReference>
<evidence type="ECO:0000313" key="4">
    <source>
        <dbReference type="EMBL" id="ODQ45875.1"/>
    </source>
</evidence>
<dbReference type="STRING" id="763406.A0A1E3NI97"/>
<keyword evidence="2" id="KW-0687">Ribonucleoprotein</keyword>
<dbReference type="Gene3D" id="2.30.30.100">
    <property type="match status" value="1"/>
</dbReference>
<dbReference type="InterPro" id="IPR001163">
    <property type="entry name" value="Sm_dom_euk/arc"/>
</dbReference>
<dbReference type="GO" id="GO:1990904">
    <property type="term" value="C:ribonucleoprotein complex"/>
    <property type="evidence" value="ECO:0007669"/>
    <property type="project" value="UniProtKB-KW"/>
</dbReference>
<dbReference type="AlphaFoldDB" id="A0A1E3NI97"/>
<dbReference type="OrthoDB" id="10263346at2759"/>